<keyword evidence="11" id="KW-1185">Reference proteome</keyword>
<feature type="domain" description="Indole-3-glycerol phosphate synthase" evidence="9">
    <location>
        <begin position="5"/>
        <end position="251"/>
    </location>
</feature>
<dbReference type="GO" id="GO:0004425">
    <property type="term" value="F:indole-3-glycerol-phosphate synthase activity"/>
    <property type="evidence" value="ECO:0007669"/>
    <property type="project" value="UniProtKB-EC"/>
</dbReference>
<dbReference type="Gene3D" id="3.20.20.70">
    <property type="entry name" value="Aldolase class I"/>
    <property type="match status" value="1"/>
</dbReference>
<gene>
    <name evidence="8 10" type="primary">trpC</name>
    <name evidence="10" type="ORF">ACFFHF_16970</name>
</gene>
<accession>A0ABV6KV56</accession>
<proteinExistence type="inferred from homology"/>
<evidence type="ECO:0000256" key="7">
    <source>
        <dbReference type="ARBA" id="ARBA00023239"/>
    </source>
</evidence>
<dbReference type="CDD" id="cd00331">
    <property type="entry name" value="IGPS"/>
    <property type="match status" value="1"/>
</dbReference>
<comment type="similarity">
    <text evidence="8">Belongs to the TrpC family.</text>
</comment>
<comment type="catalytic activity">
    <reaction evidence="1 8">
        <text>1-(2-carboxyphenylamino)-1-deoxy-D-ribulose 5-phosphate + H(+) = (1S,2R)-1-C-(indol-3-yl)glycerol 3-phosphate + CO2 + H2O</text>
        <dbReference type="Rhea" id="RHEA:23476"/>
        <dbReference type="ChEBI" id="CHEBI:15377"/>
        <dbReference type="ChEBI" id="CHEBI:15378"/>
        <dbReference type="ChEBI" id="CHEBI:16526"/>
        <dbReference type="ChEBI" id="CHEBI:58613"/>
        <dbReference type="ChEBI" id="CHEBI:58866"/>
        <dbReference type="EC" id="4.1.1.48"/>
    </reaction>
</comment>
<dbReference type="InterPro" id="IPR013785">
    <property type="entry name" value="Aldolase_TIM"/>
</dbReference>
<dbReference type="PROSITE" id="PS00614">
    <property type="entry name" value="IGPS"/>
    <property type="match status" value="1"/>
</dbReference>
<evidence type="ECO:0000313" key="10">
    <source>
        <dbReference type="EMBL" id="MFC0476897.1"/>
    </source>
</evidence>
<dbReference type="EMBL" id="JBHLUU010000113">
    <property type="protein sequence ID" value="MFC0476897.1"/>
    <property type="molecule type" value="Genomic_DNA"/>
</dbReference>
<dbReference type="InterPro" id="IPR001468">
    <property type="entry name" value="Indole-3-GlycerolPSynthase_CS"/>
</dbReference>
<dbReference type="PANTHER" id="PTHR22854">
    <property type="entry name" value="TRYPTOPHAN BIOSYNTHESIS PROTEIN"/>
    <property type="match status" value="1"/>
</dbReference>
<dbReference type="HAMAP" id="MF_00134_B">
    <property type="entry name" value="IGPS_B"/>
    <property type="match status" value="1"/>
</dbReference>
<dbReference type="InterPro" id="IPR013798">
    <property type="entry name" value="Indole-3-glycerol_P_synth_dom"/>
</dbReference>
<dbReference type="NCBIfam" id="NF001377">
    <property type="entry name" value="PRK00278.2-4"/>
    <property type="match status" value="1"/>
</dbReference>
<comment type="pathway">
    <text evidence="2 8">Amino-acid biosynthesis; L-tryptophan biosynthesis; L-tryptophan from chorismate: step 4/5.</text>
</comment>
<comment type="caution">
    <text evidence="10">The sequence shown here is derived from an EMBL/GenBank/DDBJ whole genome shotgun (WGS) entry which is preliminary data.</text>
</comment>
<name>A0ABV6KV56_9BACI</name>
<sequence length="262" mass="29249">METILDRIIAEKQKEVLILKDLPVLKEVDRKHVSFIQKLQQAEEVKIIAEFKRASPSKGAINLDCDPSEQTLQYVQAGADAVSVLTDRTFFKGDFRDLEEVRKAITAPILCKDFIIDPIQIDYAKHAGANLILLIAAALDLETLHSLYHYATSKGLEVLMEVHNEAELEKVLTTDNVLIGVNNRNLKTFEVDLATTERLASKIVESNRYLISESGIATTEDVRRVVAAGASGILVGETFMRHEKPEEALRAMKLPLRRVASN</sequence>
<dbReference type="Pfam" id="PF00218">
    <property type="entry name" value="IGPS"/>
    <property type="match status" value="1"/>
</dbReference>
<organism evidence="10 11">
    <name type="scientific">Robertmurraya beringensis</name>
    <dbReference type="NCBI Taxonomy" id="641660"/>
    <lineage>
        <taxon>Bacteria</taxon>
        <taxon>Bacillati</taxon>
        <taxon>Bacillota</taxon>
        <taxon>Bacilli</taxon>
        <taxon>Bacillales</taxon>
        <taxon>Bacillaceae</taxon>
        <taxon>Robertmurraya</taxon>
    </lineage>
</organism>
<keyword evidence="6 8" id="KW-0057">Aromatic amino acid biosynthesis</keyword>
<evidence type="ECO:0000256" key="6">
    <source>
        <dbReference type="ARBA" id="ARBA00023141"/>
    </source>
</evidence>
<protein>
    <recommendedName>
        <fullName evidence="8">Indole-3-glycerol phosphate synthase</fullName>
        <shortName evidence="8">IGPS</shortName>
        <ecNumber evidence="8">4.1.1.48</ecNumber>
    </recommendedName>
</protein>
<evidence type="ECO:0000256" key="2">
    <source>
        <dbReference type="ARBA" id="ARBA00004696"/>
    </source>
</evidence>
<evidence type="ECO:0000256" key="5">
    <source>
        <dbReference type="ARBA" id="ARBA00022822"/>
    </source>
</evidence>
<keyword evidence="4 8" id="KW-0210">Decarboxylase</keyword>
<dbReference type="SUPFAM" id="SSF51366">
    <property type="entry name" value="Ribulose-phoshate binding barrel"/>
    <property type="match status" value="1"/>
</dbReference>
<keyword evidence="7 8" id="KW-0456">Lyase</keyword>
<evidence type="ECO:0000256" key="3">
    <source>
        <dbReference type="ARBA" id="ARBA00022605"/>
    </source>
</evidence>
<evidence type="ECO:0000313" key="11">
    <source>
        <dbReference type="Proteomes" id="UP001589738"/>
    </source>
</evidence>
<dbReference type="PANTHER" id="PTHR22854:SF2">
    <property type="entry name" value="INDOLE-3-GLYCEROL-PHOSPHATE SYNTHASE"/>
    <property type="match status" value="1"/>
</dbReference>
<evidence type="ECO:0000256" key="1">
    <source>
        <dbReference type="ARBA" id="ARBA00001633"/>
    </source>
</evidence>
<reference evidence="10 11" key="1">
    <citation type="submission" date="2024-09" db="EMBL/GenBank/DDBJ databases">
        <authorList>
            <person name="Sun Q."/>
            <person name="Mori K."/>
        </authorList>
    </citation>
    <scope>NUCLEOTIDE SEQUENCE [LARGE SCALE GENOMIC DNA]</scope>
    <source>
        <strain evidence="10 11">CGMCC 1.9126</strain>
    </source>
</reference>
<dbReference type="InterPro" id="IPR011060">
    <property type="entry name" value="RibuloseP-bd_barrel"/>
</dbReference>
<evidence type="ECO:0000259" key="9">
    <source>
        <dbReference type="Pfam" id="PF00218"/>
    </source>
</evidence>
<dbReference type="EC" id="4.1.1.48" evidence="8"/>
<evidence type="ECO:0000256" key="8">
    <source>
        <dbReference type="HAMAP-Rule" id="MF_00134"/>
    </source>
</evidence>
<keyword evidence="3 8" id="KW-0028">Amino-acid biosynthesis</keyword>
<dbReference type="InterPro" id="IPR045186">
    <property type="entry name" value="Indole-3-glycerol_P_synth"/>
</dbReference>
<evidence type="ECO:0000256" key="4">
    <source>
        <dbReference type="ARBA" id="ARBA00022793"/>
    </source>
</evidence>
<keyword evidence="5 8" id="KW-0822">Tryptophan biosynthesis</keyword>
<dbReference type="Proteomes" id="UP001589738">
    <property type="component" value="Unassembled WGS sequence"/>
</dbReference>
<dbReference type="RefSeq" id="WP_160548618.1">
    <property type="nucleotide sequence ID" value="NZ_JBHLUU010000113.1"/>
</dbReference>